<protein>
    <submittedName>
        <fullName evidence="2">Uncharacterized protein</fullName>
    </submittedName>
</protein>
<sequence length="283" mass="28520">MSTDAATPETLVTAEPDGGVHDGAQERAEDRTGDAGPAADATAADATTADPTPTSAADPAATGATATADEPGDAESRPEPPEPVVPAPRAASGAVPAADRTPATGQDPEPVTEDEAAVPSPVPDEPAGGRLTARMREARERLEPEETVIPAPRTPQGVVPPAVFGRAGAAPAELVGAVDQLVAELAHLEGGSDDDPDRRALLRALDLSASGVPEAGWSTGLAADDLAGAVEIATTLHEAAELLLGRLDAEERAASAVEVDAVVTALRVARVVLDLEAFARHGR</sequence>
<accession>A0ABP9E484</accession>
<dbReference type="EMBL" id="BAABHQ010000002">
    <property type="protein sequence ID" value="GAA4863830.1"/>
    <property type="molecule type" value="Genomic_DNA"/>
</dbReference>
<gene>
    <name evidence="2" type="ORF">GCM10023203_09450</name>
</gene>
<evidence type="ECO:0000313" key="3">
    <source>
        <dbReference type="Proteomes" id="UP001500457"/>
    </source>
</evidence>
<feature type="compositionally biased region" description="Low complexity" evidence="1">
    <location>
        <begin position="34"/>
        <end position="69"/>
    </location>
</feature>
<evidence type="ECO:0000256" key="1">
    <source>
        <dbReference type="SAM" id="MobiDB-lite"/>
    </source>
</evidence>
<evidence type="ECO:0000313" key="2">
    <source>
        <dbReference type="EMBL" id="GAA4863830.1"/>
    </source>
</evidence>
<feature type="region of interest" description="Disordered" evidence="1">
    <location>
        <begin position="1"/>
        <end position="130"/>
    </location>
</feature>
<comment type="caution">
    <text evidence="2">The sequence shown here is derived from an EMBL/GenBank/DDBJ whole genome shotgun (WGS) entry which is preliminary data.</text>
</comment>
<reference evidence="3" key="1">
    <citation type="journal article" date="2019" name="Int. J. Syst. Evol. Microbiol.">
        <title>The Global Catalogue of Microorganisms (GCM) 10K type strain sequencing project: providing services to taxonomists for standard genome sequencing and annotation.</title>
        <authorList>
            <consortium name="The Broad Institute Genomics Platform"/>
            <consortium name="The Broad Institute Genome Sequencing Center for Infectious Disease"/>
            <person name="Wu L."/>
            <person name="Ma J."/>
        </authorList>
    </citation>
    <scope>NUCLEOTIDE SEQUENCE [LARGE SCALE GENOMIC DNA]</scope>
    <source>
        <strain evidence="3">JCM 17983</strain>
    </source>
</reference>
<dbReference type="Proteomes" id="UP001500457">
    <property type="component" value="Unassembled WGS sequence"/>
</dbReference>
<feature type="compositionally biased region" description="Low complexity" evidence="1">
    <location>
        <begin position="87"/>
        <end position="98"/>
    </location>
</feature>
<feature type="compositionally biased region" description="Basic and acidic residues" evidence="1">
    <location>
        <begin position="18"/>
        <end position="33"/>
    </location>
</feature>
<organism evidence="2 3">
    <name type="scientific">Actinomycetospora straminea</name>
    <dbReference type="NCBI Taxonomy" id="663607"/>
    <lineage>
        <taxon>Bacteria</taxon>
        <taxon>Bacillati</taxon>
        <taxon>Actinomycetota</taxon>
        <taxon>Actinomycetes</taxon>
        <taxon>Pseudonocardiales</taxon>
        <taxon>Pseudonocardiaceae</taxon>
        <taxon>Actinomycetospora</taxon>
    </lineage>
</organism>
<proteinExistence type="predicted"/>
<keyword evidence="3" id="KW-1185">Reference proteome</keyword>
<name>A0ABP9E484_9PSEU</name>